<dbReference type="InterPro" id="IPR010718">
    <property type="entry name" value="DUF1294"/>
</dbReference>
<keyword evidence="1" id="KW-0812">Transmembrane</keyword>
<evidence type="ECO:0000256" key="1">
    <source>
        <dbReference type="SAM" id="Phobius"/>
    </source>
</evidence>
<name>A0A1F6NTR9_9BACT</name>
<accession>A0A1F6NTR9</accession>
<dbReference type="EMBL" id="MFQP01000023">
    <property type="protein sequence ID" value="OGH87352.1"/>
    <property type="molecule type" value="Genomic_DNA"/>
</dbReference>
<dbReference type="Proteomes" id="UP000177151">
    <property type="component" value="Unassembled WGS sequence"/>
</dbReference>
<keyword evidence="1" id="KW-0472">Membrane</keyword>
<organism evidence="2 3">
    <name type="scientific">Candidatus Magasanikbacteria bacterium RIFOXYA1_FULL_40_8</name>
    <dbReference type="NCBI Taxonomy" id="1798694"/>
    <lineage>
        <taxon>Bacteria</taxon>
        <taxon>Candidatus Magasanikiibacteriota</taxon>
    </lineage>
</organism>
<evidence type="ECO:0008006" key="4">
    <source>
        <dbReference type="Google" id="ProtNLM"/>
    </source>
</evidence>
<keyword evidence="1" id="KW-1133">Transmembrane helix</keyword>
<evidence type="ECO:0000313" key="3">
    <source>
        <dbReference type="Proteomes" id="UP000177151"/>
    </source>
</evidence>
<feature type="transmembrane region" description="Helical" evidence="1">
    <location>
        <begin position="74"/>
        <end position="95"/>
    </location>
</feature>
<reference evidence="2 3" key="1">
    <citation type="journal article" date="2016" name="Nat. Commun.">
        <title>Thousands of microbial genomes shed light on interconnected biogeochemical processes in an aquifer system.</title>
        <authorList>
            <person name="Anantharaman K."/>
            <person name="Brown C.T."/>
            <person name="Hug L.A."/>
            <person name="Sharon I."/>
            <person name="Castelle C.J."/>
            <person name="Probst A.J."/>
            <person name="Thomas B.C."/>
            <person name="Singh A."/>
            <person name="Wilkins M.J."/>
            <person name="Karaoz U."/>
            <person name="Brodie E.L."/>
            <person name="Williams K.H."/>
            <person name="Hubbard S.S."/>
            <person name="Banfield J.F."/>
        </authorList>
    </citation>
    <scope>NUCLEOTIDE SEQUENCE [LARGE SCALE GENOMIC DNA]</scope>
</reference>
<dbReference type="PIRSF" id="PIRSF002599">
    <property type="entry name" value="Cold_shock_A"/>
    <property type="match status" value="1"/>
</dbReference>
<protein>
    <recommendedName>
        <fullName evidence="4">Cold-shock protein</fullName>
    </recommendedName>
</protein>
<feature type="transmembrane region" description="Helical" evidence="1">
    <location>
        <begin position="48"/>
        <end position="67"/>
    </location>
</feature>
<evidence type="ECO:0000313" key="2">
    <source>
        <dbReference type="EMBL" id="OGH87352.1"/>
    </source>
</evidence>
<sequence>MQWFLSLNFATQLFLLYIIVINIIAFFFFGVDKLKSQLNSRRISEKALWFLAFIGGSAGCLFGMQFFRHKTKKTSFQIVFVGILALQIALVWWLAY</sequence>
<gene>
    <name evidence="2" type="ORF">A2206_02775</name>
</gene>
<feature type="transmembrane region" description="Helical" evidence="1">
    <location>
        <begin position="7"/>
        <end position="28"/>
    </location>
</feature>
<dbReference type="AlphaFoldDB" id="A0A1F6NTR9"/>
<dbReference type="GO" id="GO:0003676">
    <property type="term" value="F:nucleic acid binding"/>
    <property type="evidence" value="ECO:0007669"/>
    <property type="project" value="InterPro"/>
</dbReference>
<dbReference type="InterPro" id="IPR012156">
    <property type="entry name" value="Cold_shock_CspA"/>
</dbReference>
<dbReference type="Pfam" id="PF06961">
    <property type="entry name" value="DUF1294"/>
    <property type="match status" value="1"/>
</dbReference>
<proteinExistence type="predicted"/>
<comment type="caution">
    <text evidence="2">The sequence shown here is derived from an EMBL/GenBank/DDBJ whole genome shotgun (WGS) entry which is preliminary data.</text>
</comment>